<keyword evidence="3" id="KW-1185">Reference proteome</keyword>
<accession>A0A2A6FE99</accession>
<reference evidence="2 3" key="1">
    <citation type="submission" date="2017-09" db="EMBL/GenBank/DDBJ databases">
        <title>Mesorhizobum sanjuanii sp. nov. isolated from nodules of Lotus tenuis in saline-alkaline lowlands of Flooding Pampa.</title>
        <authorList>
            <person name="Sannazzaro A.I."/>
            <person name="Torres Tejerizo G.A."/>
            <person name="Fontana F."/>
            <person name="Cumpa Velazquez L.M."/>
            <person name="Hansen L."/>
            <person name="Pistorio M."/>
            <person name="Estrella M.J."/>
        </authorList>
    </citation>
    <scope>NUCLEOTIDE SEQUENCE [LARGE SCALE GENOMIC DNA]</scope>
    <source>
        <strain evidence="2 3">BSA136</strain>
    </source>
</reference>
<evidence type="ECO:0000313" key="3">
    <source>
        <dbReference type="Proteomes" id="UP000219182"/>
    </source>
</evidence>
<name>A0A2A6FE99_9HYPH</name>
<gene>
    <name evidence="2" type="ORF">CN311_15910</name>
</gene>
<feature type="compositionally biased region" description="Polar residues" evidence="1">
    <location>
        <begin position="57"/>
        <end position="66"/>
    </location>
</feature>
<organism evidence="2 3">
    <name type="scientific">Mesorhizobium sanjuanii</name>
    <dbReference type="NCBI Taxonomy" id="2037900"/>
    <lineage>
        <taxon>Bacteria</taxon>
        <taxon>Pseudomonadati</taxon>
        <taxon>Pseudomonadota</taxon>
        <taxon>Alphaproteobacteria</taxon>
        <taxon>Hyphomicrobiales</taxon>
        <taxon>Phyllobacteriaceae</taxon>
        <taxon>Mesorhizobium</taxon>
    </lineage>
</organism>
<comment type="caution">
    <text evidence="2">The sequence shown here is derived from an EMBL/GenBank/DDBJ whole genome shotgun (WGS) entry which is preliminary data.</text>
</comment>
<sequence>MAAGRSPGYVRVDKRKASGLSQADLAKAIGINVVEFLDHAETIGFAPMEPAGADSTKFPTENTRNAAASDRRSMGQGPVAVTLE</sequence>
<dbReference type="Proteomes" id="UP000219182">
    <property type="component" value="Unassembled WGS sequence"/>
</dbReference>
<evidence type="ECO:0000313" key="2">
    <source>
        <dbReference type="EMBL" id="PDQ20164.1"/>
    </source>
</evidence>
<feature type="region of interest" description="Disordered" evidence="1">
    <location>
        <begin position="48"/>
        <end position="84"/>
    </location>
</feature>
<proteinExistence type="predicted"/>
<dbReference type="EMBL" id="NWQG01000093">
    <property type="protein sequence ID" value="PDQ20164.1"/>
    <property type="molecule type" value="Genomic_DNA"/>
</dbReference>
<evidence type="ECO:0000256" key="1">
    <source>
        <dbReference type="SAM" id="MobiDB-lite"/>
    </source>
</evidence>
<dbReference type="AlphaFoldDB" id="A0A2A6FE99"/>
<protein>
    <submittedName>
        <fullName evidence="2">XRE family transcriptional regulator</fullName>
    </submittedName>
</protein>